<organism evidence="4">
    <name type="scientific">marine metagenome</name>
    <dbReference type="NCBI Taxonomy" id="408172"/>
    <lineage>
        <taxon>unclassified sequences</taxon>
        <taxon>metagenomes</taxon>
        <taxon>ecological metagenomes</taxon>
    </lineage>
</organism>
<evidence type="ECO:0000259" key="3">
    <source>
        <dbReference type="PROSITE" id="PS51857"/>
    </source>
</evidence>
<dbReference type="Pfam" id="PF00313">
    <property type="entry name" value="CSD"/>
    <property type="match status" value="1"/>
</dbReference>
<dbReference type="AlphaFoldDB" id="A0A381R3G5"/>
<dbReference type="PRINTS" id="PR00050">
    <property type="entry name" value="COLDSHOCK"/>
</dbReference>
<dbReference type="PROSITE" id="PS00352">
    <property type="entry name" value="CSD_1"/>
    <property type="match status" value="1"/>
</dbReference>
<protein>
    <recommendedName>
        <fullName evidence="3">CSD domain-containing protein</fullName>
    </recommendedName>
</protein>
<dbReference type="SUPFAM" id="SSF50249">
    <property type="entry name" value="Nucleic acid-binding proteins"/>
    <property type="match status" value="1"/>
</dbReference>
<proteinExistence type="predicted"/>
<dbReference type="Gene3D" id="2.40.50.140">
    <property type="entry name" value="Nucleic acid-binding proteins"/>
    <property type="match status" value="1"/>
</dbReference>
<dbReference type="FunFam" id="2.40.50.140:FF:000006">
    <property type="entry name" value="Cold shock protein CspC"/>
    <property type="match status" value="1"/>
</dbReference>
<gene>
    <name evidence="4" type="ORF">METZ01_LOCUS36987</name>
</gene>
<dbReference type="SMART" id="SM00357">
    <property type="entry name" value="CSP"/>
    <property type="match status" value="1"/>
</dbReference>
<dbReference type="InterPro" id="IPR012340">
    <property type="entry name" value="NA-bd_OB-fold"/>
</dbReference>
<reference evidence="4" key="1">
    <citation type="submission" date="2018-05" db="EMBL/GenBank/DDBJ databases">
        <authorList>
            <person name="Lanie J.A."/>
            <person name="Ng W.-L."/>
            <person name="Kazmierczak K.M."/>
            <person name="Andrzejewski T.M."/>
            <person name="Davidsen T.M."/>
            <person name="Wayne K.J."/>
            <person name="Tettelin H."/>
            <person name="Glass J.I."/>
            <person name="Rusch D."/>
            <person name="Podicherti R."/>
            <person name="Tsui H.-C.T."/>
            <person name="Winkler M.E."/>
        </authorList>
    </citation>
    <scope>NUCLEOTIDE SEQUENCE</scope>
</reference>
<dbReference type="InterPro" id="IPR011129">
    <property type="entry name" value="CSD"/>
</dbReference>
<dbReference type="InterPro" id="IPR019844">
    <property type="entry name" value="CSD_CS"/>
</dbReference>
<accession>A0A381R3G5</accession>
<evidence type="ECO:0000256" key="2">
    <source>
        <dbReference type="ARBA" id="ARBA00022490"/>
    </source>
</evidence>
<evidence type="ECO:0000313" key="4">
    <source>
        <dbReference type="EMBL" id="SUZ84133.1"/>
    </source>
</evidence>
<sequence>MFAFRGNTVTMGAREAPYCLLSGIEVTLFGGVMSERHLGTVKWFNERKGYGFIAQENGDDVFVHYREIRGEGFKTLTEGQRVEFSLTTRDKGPAAEDVAPAD</sequence>
<dbReference type="GO" id="GO:0005737">
    <property type="term" value="C:cytoplasm"/>
    <property type="evidence" value="ECO:0007669"/>
    <property type="project" value="UniProtKB-SubCell"/>
</dbReference>
<name>A0A381R3G5_9ZZZZ</name>
<dbReference type="InterPro" id="IPR002059">
    <property type="entry name" value="CSP_DNA-bd"/>
</dbReference>
<dbReference type="PANTHER" id="PTHR11544">
    <property type="entry name" value="COLD SHOCK DOMAIN CONTAINING PROTEINS"/>
    <property type="match status" value="1"/>
</dbReference>
<dbReference type="GO" id="GO:0003676">
    <property type="term" value="F:nucleic acid binding"/>
    <property type="evidence" value="ECO:0007669"/>
    <property type="project" value="InterPro"/>
</dbReference>
<dbReference type="EMBL" id="UINC01001582">
    <property type="protein sequence ID" value="SUZ84133.1"/>
    <property type="molecule type" value="Genomic_DNA"/>
</dbReference>
<keyword evidence="2" id="KW-0963">Cytoplasm</keyword>
<comment type="subcellular location">
    <subcellularLocation>
        <location evidence="1">Cytoplasm</location>
    </subcellularLocation>
</comment>
<feature type="domain" description="CSD" evidence="3">
    <location>
        <begin position="36"/>
        <end position="100"/>
    </location>
</feature>
<dbReference type="CDD" id="cd04458">
    <property type="entry name" value="CSP_CDS"/>
    <property type="match status" value="1"/>
</dbReference>
<evidence type="ECO:0000256" key="1">
    <source>
        <dbReference type="ARBA" id="ARBA00004496"/>
    </source>
</evidence>
<dbReference type="PROSITE" id="PS51857">
    <property type="entry name" value="CSD_2"/>
    <property type="match status" value="1"/>
</dbReference>
<dbReference type="InterPro" id="IPR050181">
    <property type="entry name" value="Cold_shock_domain"/>
</dbReference>